<evidence type="ECO:0000256" key="1">
    <source>
        <dbReference type="SAM" id="MobiDB-lite"/>
    </source>
</evidence>
<dbReference type="AlphaFoldDB" id="A0A1B4FN14"/>
<evidence type="ECO:0000313" key="2">
    <source>
        <dbReference type="EMBL" id="AOJ05048.1"/>
    </source>
</evidence>
<dbReference type="RefSeq" id="WP_059472884.1">
    <property type="nucleotide sequence ID" value="NZ_CP013387.1"/>
</dbReference>
<dbReference type="Proteomes" id="UP000062519">
    <property type="component" value="Chromosome 2"/>
</dbReference>
<accession>A0A1B4FN14</accession>
<sequence length="137" mass="15842">MRKTWQHSNFPLGPYEPDCEIFHRADYFDDPHEPDGEKSPEGKYWTSRPSIHMPRATSRITLAVTSVRVERLRDITENDAEAEGMFASAYEYGNGEGTESARKSFPCLWNSLNASRGFEWNANPWVWVVEFAKLFGY</sequence>
<dbReference type="KEGG" id="buu:WS70_25310"/>
<proteinExistence type="predicted"/>
<gene>
    <name evidence="2" type="ORF">WS70_25310</name>
</gene>
<organism evidence="2 3">
    <name type="scientific">Burkholderia mayonis</name>
    <dbReference type="NCBI Taxonomy" id="1385591"/>
    <lineage>
        <taxon>Bacteria</taxon>
        <taxon>Pseudomonadati</taxon>
        <taxon>Pseudomonadota</taxon>
        <taxon>Betaproteobacteria</taxon>
        <taxon>Burkholderiales</taxon>
        <taxon>Burkholderiaceae</taxon>
        <taxon>Burkholderia</taxon>
        <taxon>pseudomallei group</taxon>
    </lineage>
</organism>
<reference evidence="2 3" key="1">
    <citation type="submission" date="2015-12" db="EMBL/GenBank/DDBJ databases">
        <title>Diversity of Burkholderia near neighbor genomes.</title>
        <authorList>
            <person name="Sahl J."/>
            <person name="Wagner D."/>
            <person name="Keim P."/>
        </authorList>
    </citation>
    <scope>NUCLEOTIDE SEQUENCE [LARGE SCALE GENOMIC DNA]</scope>
    <source>
        <strain evidence="2 3">BDU6</strain>
    </source>
</reference>
<evidence type="ECO:0008006" key="4">
    <source>
        <dbReference type="Google" id="ProtNLM"/>
    </source>
</evidence>
<evidence type="ECO:0000313" key="3">
    <source>
        <dbReference type="Proteomes" id="UP000062519"/>
    </source>
</evidence>
<keyword evidence="3" id="KW-1185">Reference proteome</keyword>
<name>A0A1B4FN14_9BURK</name>
<protein>
    <recommendedName>
        <fullName evidence="4">Phage-like protein</fullName>
    </recommendedName>
</protein>
<feature type="region of interest" description="Disordered" evidence="1">
    <location>
        <begin position="30"/>
        <end position="49"/>
    </location>
</feature>
<feature type="compositionally biased region" description="Basic and acidic residues" evidence="1">
    <location>
        <begin position="30"/>
        <end position="41"/>
    </location>
</feature>
<dbReference type="EMBL" id="CP013387">
    <property type="protein sequence ID" value="AOJ05048.1"/>
    <property type="molecule type" value="Genomic_DNA"/>
</dbReference>